<dbReference type="AlphaFoldDB" id="A0A8H3CCR9"/>
<feature type="compositionally biased region" description="Polar residues" evidence="1">
    <location>
        <begin position="56"/>
        <end position="69"/>
    </location>
</feature>
<accession>A0A8H3CCR9</accession>
<dbReference type="Proteomes" id="UP000663853">
    <property type="component" value="Unassembled WGS sequence"/>
</dbReference>
<protein>
    <submittedName>
        <fullName evidence="2">Uncharacterized protein</fullName>
    </submittedName>
</protein>
<sequence length="140" mass="15963">MEPQISNSRLRRFVTRVFSKGRARTEKSEKPEAKAPLTEQRYIRLFAGRKLDKELSTNGSAIESESADTVSDDWEVIEDTRPRVLGSRPNGSKTRLSSSHRSRSSRRLGMEYYSLSLSNTSLARRESDKESRIGRSRLPS</sequence>
<feature type="compositionally biased region" description="Basic and acidic residues" evidence="1">
    <location>
        <begin position="123"/>
        <end position="133"/>
    </location>
</feature>
<evidence type="ECO:0000256" key="1">
    <source>
        <dbReference type="SAM" id="MobiDB-lite"/>
    </source>
</evidence>
<proteinExistence type="predicted"/>
<reference evidence="2" key="1">
    <citation type="submission" date="2021-01" db="EMBL/GenBank/DDBJ databases">
        <authorList>
            <person name="Kaushik A."/>
        </authorList>
    </citation>
    <scope>NUCLEOTIDE SEQUENCE</scope>
    <source>
        <strain evidence="2">AG6-10EEA</strain>
    </source>
</reference>
<feature type="region of interest" description="Disordered" evidence="1">
    <location>
        <begin position="79"/>
        <end position="140"/>
    </location>
</feature>
<organism evidence="2 3">
    <name type="scientific">Rhizoctonia solani</name>
    <dbReference type="NCBI Taxonomy" id="456999"/>
    <lineage>
        <taxon>Eukaryota</taxon>
        <taxon>Fungi</taxon>
        <taxon>Dikarya</taxon>
        <taxon>Basidiomycota</taxon>
        <taxon>Agaricomycotina</taxon>
        <taxon>Agaricomycetes</taxon>
        <taxon>Cantharellales</taxon>
        <taxon>Ceratobasidiaceae</taxon>
        <taxon>Rhizoctonia</taxon>
    </lineage>
</organism>
<comment type="caution">
    <text evidence="2">The sequence shown here is derived from an EMBL/GenBank/DDBJ whole genome shotgun (WGS) entry which is preliminary data.</text>
</comment>
<evidence type="ECO:0000313" key="3">
    <source>
        <dbReference type="Proteomes" id="UP000663853"/>
    </source>
</evidence>
<evidence type="ECO:0000313" key="2">
    <source>
        <dbReference type="EMBL" id="CAE6477071.1"/>
    </source>
</evidence>
<name>A0A8H3CCR9_9AGAM</name>
<dbReference type="EMBL" id="CAJMXA010002174">
    <property type="protein sequence ID" value="CAE6477071.1"/>
    <property type="molecule type" value="Genomic_DNA"/>
</dbReference>
<feature type="region of interest" description="Disordered" evidence="1">
    <location>
        <begin position="54"/>
        <end position="73"/>
    </location>
</feature>
<gene>
    <name evidence="2" type="ORF">RDB_LOCUS82355</name>
</gene>